<dbReference type="CDD" id="cd05233">
    <property type="entry name" value="SDR_c"/>
    <property type="match status" value="1"/>
</dbReference>
<comment type="similarity">
    <text evidence="1">Belongs to the short-chain dehydrogenases/reductases (SDR) family.</text>
</comment>
<dbReference type="SUPFAM" id="SSF51735">
    <property type="entry name" value="NAD(P)-binding Rossmann-fold domains"/>
    <property type="match status" value="1"/>
</dbReference>
<dbReference type="PRINTS" id="PR00081">
    <property type="entry name" value="GDHRDH"/>
</dbReference>
<proteinExistence type="inferred from homology"/>
<dbReference type="FunFam" id="3.40.50.720:FF:000084">
    <property type="entry name" value="Short-chain dehydrogenase reductase"/>
    <property type="match status" value="1"/>
</dbReference>
<dbReference type="Pfam" id="PF00106">
    <property type="entry name" value="adh_short"/>
    <property type="match status" value="1"/>
</dbReference>
<name>A0A2S9H413_9BURK</name>
<dbReference type="RefSeq" id="WP_105530415.1">
    <property type="nucleotide sequence ID" value="NZ_PUGF01000002.1"/>
</dbReference>
<evidence type="ECO:0000256" key="1">
    <source>
        <dbReference type="ARBA" id="ARBA00006484"/>
    </source>
</evidence>
<sequence length="247" mass="25930">MNTNKKTVIITGASSGIGFALAEEYLKRGYNVVGNARTSERLKAAAEKLGKPDNFLLVAGDISKPETAKEIFDRAIAKFTKVDILINNAGIFIAKPITAYTEEDLDSIVSTNLKGFFHPTQLAAAHMSANKQGHIVTITASIAMQPSAKVPALLPVLIKGGLNHATRALAIELATSNVKVTAVAPGMIDTPLHSNDEGTKAFLKTMAPSAQIGATKDIVDAVLYLTEAQFTTGVVLAVDGGATAGNW</sequence>
<dbReference type="OrthoDB" id="9806974at2"/>
<keyword evidence="4" id="KW-1185">Reference proteome</keyword>
<evidence type="ECO:0000313" key="4">
    <source>
        <dbReference type="Proteomes" id="UP000237839"/>
    </source>
</evidence>
<dbReference type="InterPro" id="IPR036291">
    <property type="entry name" value="NAD(P)-bd_dom_sf"/>
</dbReference>
<accession>A0A2S9H413</accession>
<organism evidence="3 4">
    <name type="scientific">Solimicrobium silvestre</name>
    <dbReference type="NCBI Taxonomy" id="2099400"/>
    <lineage>
        <taxon>Bacteria</taxon>
        <taxon>Pseudomonadati</taxon>
        <taxon>Pseudomonadota</taxon>
        <taxon>Betaproteobacteria</taxon>
        <taxon>Burkholderiales</taxon>
        <taxon>Oxalobacteraceae</taxon>
        <taxon>Solimicrobium</taxon>
    </lineage>
</organism>
<dbReference type="PANTHER" id="PTHR43639">
    <property type="entry name" value="OXIDOREDUCTASE, SHORT-CHAIN DEHYDROGENASE/REDUCTASE FAMILY (AFU_ORTHOLOGUE AFUA_5G02870)"/>
    <property type="match status" value="1"/>
</dbReference>
<dbReference type="Proteomes" id="UP000237839">
    <property type="component" value="Unassembled WGS sequence"/>
</dbReference>
<dbReference type="Gene3D" id="3.40.50.720">
    <property type="entry name" value="NAD(P)-binding Rossmann-like Domain"/>
    <property type="match status" value="1"/>
</dbReference>
<dbReference type="PANTHER" id="PTHR43639:SF1">
    <property type="entry name" value="SHORT-CHAIN DEHYDROGENASE_REDUCTASE FAMILY PROTEIN"/>
    <property type="match status" value="1"/>
</dbReference>
<reference evidence="3 4" key="1">
    <citation type="submission" date="2018-02" db="EMBL/GenBank/DDBJ databases">
        <title>Solimicrobium silvestre gen. nov., sp. nov., isolated from alpine forest soil.</title>
        <authorList>
            <person name="Margesin R."/>
            <person name="Albuquerque L."/>
            <person name="Zhang D.-C."/>
            <person name="Froufe H.J.C."/>
            <person name="Severino R."/>
            <person name="Roxo I."/>
            <person name="Egas C."/>
            <person name="Da Costa M.S."/>
        </authorList>
    </citation>
    <scope>NUCLEOTIDE SEQUENCE [LARGE SCALE GENOMIC DNA]</scope>
    <source>
        <strain evidence="3 4">S20-91</strain>
    </source>
</reference>
<protein>
    <submittedName>
        <fullName evidence="3">Dehydrogenases with different specificities (Related to short-chain alcohol dehydrogenases)</fullName>
    </submittedName>
</protein>
<dbReference type="GO" id="GO:0016491">
    <property type="term" value="F:oxidoreductase activity"/>
    <property type="evidence" value="ECO:0007669"/>
    <property type="project" value="UniProtKB-KW"/>
</dbReference>
<gene>
    <name evidence="3" type="ORF">S2091_0713</name>
</gene>
<evidence type="ECO:0000256" key="2">
    <source>
        <dbReference type="ARBA" id="ARBA00023002"/>
    </source>
</evidence>
<comment type="caution">
    <text evidence="3">The sequence shown here is derived from an EMBL/GenBank/DDBJ whole genome shotgun (WGS) entry which is preliminary data.</text>
</comment>
<keyword evidence="2" id="KW-0560">Oxidoreductase</keyword>
<dbReference type="EMBL" id="PUGF01000002">
    <property type="protein sequence ID" value="PRC94710.1"/>
    <property type="molecule type" value="Genomic_DNA"/>
</dbReference>
<dbReference type="AlphaFoldDB" id="A0A2S9H413"/>
<evidence type="ECO:0000313" key="3">
    <source>
        <dbReference type="EMBL" id="PRC94710.1"/>
    </source>
</evidence>
<dbReference type="InterPro" id="IPR002347">
    <property type="entry name" value="SDR_fam"/>
</dbReference>